<accession>A0A4U8V9P2</accession>
<proteinExistence type="predicted"/>
<evidence type="ECO:0000313" key="2">
    <source>
        <dbReference type="EMBL" id="TMS39848.1"/>
    </source>
</evidence>
<dbReference type="AlphaFoldDB" id="A0A4U8V9P2"/>
<name>A0A4U8V9P2_STECR</name>
<feature type="region of interest" description="Disordered" evidence="1">
    <location>
        <begin position="142"/>
        <end position="183"/>
    </location>
</feature>
<comment type="caution">
    <text evidence="2">The sequence shown here is derived from an EMBL/GenBank/DDBJ whole genome shotgun (WGS) entry which is preliminary data.</text>
</comment>
<evidence type="ECO:0000256" key="1">
    <source>
        <dbReference type="SAM" id="MobiDB-lite"/>
    </source>
</evidence>
<gene>
    <name evidence="2" type="ORF">L596_006315</name>
</gene>
<sequence length="207" mass="23584">MFVALGSILTQNGFQRSFMKRGRKRAASCPPEVEVEADCKKVARVETEEAVDADLAVPNPPSDAELLERLRENVIQHGMSPERANQLRVQHFRFFRVFCEGMFQMRRNETTNSTRPTLLPRQQFVIPVTFYQALARWRLSERNGNDTDSDDRAEYSGLTSSSTVREEPIITEPQNPTDLTEEGQSLERMHDLILLRSRIASSIGVTV</sequence>
<organism evidence="2">
    <name type="scientific">Steinernema carpocapsae</name>
    <name type="common">Entomopathogenic nematode</name>
    <dbReference type="NCBI Taxonomy" id="34508"/>
    <lineage>
        <taxon>Eukaryota</taxon>
        <taxon>Metazoa</taxon>
        <taxon>Ecdysozoa</taxon>
        <taxon>Nematoda</taxon>
        <taxon>Chromadorea</taxon>
        <taxon>Rhabditida</taxon>
        <taxon>Tylenchina</taxon>
        <taxon>Panagrolaimomorpha</taxon>
        <taxon>Strongyloidoidea</taxon>
        <taxon>Steinernematidae</taxon>
        <taxon>Steinernema</taxon>
    </lineage>
</organism>
<dbReference type="EMBL" id="AZBU02000001">
    <property type="protein sequence ID" value="TMS39848.1"/>
    <property type="molecule type" value="Genomic_DNA"/>
</dbReference>
<reference evidence="2" key="2">
    <citation type="journal article" date="2015" name="Genome Biol.">
        <title>Comparative genomics of Steinernema reveals deeply conserved gene regulatory networks.</title>
        <authorList>
            <person name="Dillman A.R."/>
            <person name="Macchietto M."/>
            <person name="Porter C.F."/>
            <person name="Rogers A."/>
            <person name="Williams B."/>
            <person name="Antoshechkin I."/>
            <person name="Lee M.M."/>
            <person name="Goodwin Z."/>
            <person name="Lu X."/>
            <person name="Lewis E.E."/>
            <person name="Goodrich-Blair H."/>
            <person name="Stock S.P."/>
            <person name="Adams B.J."/>
            <person name="Sternberg P.W."/>
            <person name="Mortazavi A."/>
        </authorList>
    </citation>
    <scope>NUCLEOTIDE SEQUENCE [LARGE SCALE GENOMIC DNA]</scope>
    <source>
        <strain evidence="2">ALL</strain>
    </source>
</reference>
<reference evidence="2" key="3">
    <citation type="journal article" date="2019" name="G3 (Bethesda)">
        <title>Hybrid Assembly of the Genome of the Entomopathogenic Nematode Steinernema carpocapsae Identifies the X-Chromosome.</title>
        <authorList>
            <person name="Serra L."/>
            <person name="Macchietto M."/>
            <person name="Macias-Munoz A."/>
            <person name="McGill C.J."/>
            <person name="Rodriguez I.M."/>
            <person name="Rodriguez B."/>
            <person name="Murad R."/>
            <person name="Mortazavi A."/>
        </authorList>
    </citation>
    <scope>NUCLEOTIDE SEQUENCE [LARGE SCALE GENOMIC DNA]</scope>
    <source>
        <strain evidence="2">ALL</strain>
    </source>
</reference>
<reference evidence="2" key="1">
    <citation type="submission" date="2013-11" db="EMBL/GenBank/DDBJ databases">
        <authorList>
            <person name="Sternberg P."/>
            <person name="Dillman A."/>
            <person name="Macchietto M."/>
        </authorList>
    </citation>
    <scope>NUCLEOTIDE SEQUENCE</scope>
    <source>
        <strain evidence="2">ALL</strain>
    </source>
</reference>
<feature type="compositionally biased region" description="Basic and acidic residues" evidence="1">
    <location>
        <begin position="142"/>
        <end position="154"/>
    </location>
</feature>
<protein>
    <submittedName>
        <fullName evidence="2">Uncharacterized protein</fullName>
    </submittedName>
</protein>